<dbReference type="Proteomes" id="UP000029672">
    <property type="component" value="Chromosome"/>
</dbReference>
<protein>
    <recommendedName>
        <fullName evidence="3">Lipoprotein</fullName>
    </recommendedName>
</protein>
<reference evidence="1 2" key="1">
    <citation type="submission" date="2014-10" db="EMBL/GenBank/DDBJ databases">
        <title>Whole genome sequence of Francisella endociliophora strain FSC1006, isolated from a laboratory culture of the marine ciliate Euplotes raikovi.</title>
        <authorList>
            <person name="Granberg M."/>
            <person name="Backman S."/>
            <person name="Lundmark E."/>
            <person name="Nilsson E."/>
            <person name="Karlsson E."/>
            <person name="Thelaus J."/>
            <person name="Ohrman C."/>
            <person name="Larkeryd A."/>
            <person name="Stenberg P."/>
        </authorList>
    </citation>
    <scope>NUCLEOTIDE SEQUENCE [LARGE SCALE GENOMIC DNA]</scope>
    <source>
        <strain evidence="1 2">FSC1006</strain>
    </source>
</reference>
<organism evidence="1 2">
    <name type="scientific">Candidatus Francisella endociliophora</name>
    <dbReference type="NCBI Taxonomy" id="653937"/>
    <lineage>
        <taxon>Bacteria</taxon>
        <taxon>Pseudomonadati</taxon>
        <taxon>Pseudomonadota</taxon>
        <taxon>Gammaproteobacteria</taxon>
        <taxon>Thiotrichales</taxon>
        <taxon>Francisellaceae</taxon>
        <taxon>Francisella</taxon>
    </lineage>
</organism>
<evidence type="ECO:0000313" key="2">
    <source>
        <dbReference type="Proteomes" id="UP000029672"/>
    </source>
</evidence>
<dbReference type="HOGENOM" id="CLU_2287402_0_0_6"/>
<sequence>MYKQIIAIIFAFLVLGGCMSITKNPKVSKKDIPVEKTQVNQVLPPKYLSIDGFKDCLNTQTKGSASFYCMPNNKPAQCSDKAWEELSKLEGSEKIPNCESK</sequence>
<evidence type="ECO:0000313" key="1">
    <source>
        <dbReference type="EMBL" id="AIT09032.1"/>
    </source>
</evidence>
<dbReference type="PROSITE" id="PS51257">
    <property type="entry name" value="PROKAR_LIPOPROTEIN"/>
    <property type="match status" value="1"/>
</dbReference>
<dbReference type="AlphaFoldDB" id="A0A097EN90"/>
<dbReference type="OrthoDB" id="8594334at2"/>
<dbReference type="EMBL" id="CP009574">
    <property type="protein sequence ID" value="AIT09032.1"/>
    <property type="molecule type" value="Genomic_DNA"/>
</dbReference>
<accession>A0A097EN90</accession>
<name>A0A097EN90_9GAMM</name>
<proteinExistence type="predicted"/>
<evidence type="ECO:0008006" key="3">
    <source>
        <dbReference type="Google" id="ProtNLM"/>
    </source>
</evidence>
<gene>
    <name evidence="1" type="ORF">LO80_02935</name>
</gene>
<keyword evidence="2" id="KW-1185">Reference proteome</keyword>
<dbReference type="RefSeq" id="WP_040008390.1">
    <property type="nucleotide sequence ID" value="NZ_CP009574.1"/>
</dbReference>
<dbReference type="KEGG" id="frf:LO80_02935"/>